<keyword evidence="4" id="KW-0963">Cytoplasm</keyword>
<sequence>MNLYAHDLSLSDFNLNFSDPILQPFSHRRTSSSSNSTTAPCDDDDFVDNNGGDRRVMANRSPPKHRHDGKSPLPLGMDWSPPPRKWDGRDTVWPHDFHSGWSYCITIPSWLFLPKSRGSDLVAFYRVQVGIQSPEGITTTRVILRRFNDFLKLFSEVRKAFPMKNLPPAPPKRILKMNSQKLLEERKCSLEDWLEKLLSDIDLSRSAPMATFLELEAAARSSFNDENQKIPDAYSSTGGVILSSLFHANSDVSVLAASSSIASDHGNDTPYEISEVGTPRHWNDGSADLGMENSISEQDLFDPIGSTDKYGMFNRKFIRESLQRFSRRRMHTGSEGYSTGRDEIIENTSDAKVLHMDGTEFFPELGDCKLASHVHRLSTESVGSDLSSVRASEISNIGAANLCGDYPDHSEGPEAPRNMDSFGNPDLQLPRDLLVALPSDERHKLNRVLVTMQRRLATAKTDLEDLIARLNQEVAVRQFLTTKVKDLEVDLETTRQNCKDNMEQAVLTERERFTQMQWDMEELRSKCLELELNLKSEQDEKVRSESTKIAIIQEKKMLLQELDFAREQLENLQRHHEEFEVKSKADVKLLVKEVKSLRSSQLDLKQELSQLMKEKLEVERILQKEKQKMEQANNANAKLLHECGILRDRLQECSVNFLVEEEDKLTVDTSSPSDAIDLLTTSDNRIGLLLAEAQLLAQDVENAVVPVDETRSTNGSYKRTTDDELRKMVTDIFVDNATLRMQVNSVMRCALNTNVQSEKDEEDEEVPLRKTVLSKFLER</sequence>
<evidence type="ECO:0000256" key="5">
    <source>
        <dbReference type="ARBA" id="ARBA00022753"/>
    </source>
</evidence>
<evidence type="ECO:0000256" key="10">
    <source>
        <dbReference type="SAM" id="Coils"/>
    </source>
</evidence>
<evidence type="ECO:0000256" key="1">
    <source>
        <dbReference type="ARBA" id="ARBA00004481"/>
    </source>
</evidence>
<organism evidence="13 14">
    <name type="scientific">Carpinus fangiana</name>
    <dbReference type="NCBI Taxonomy" id="176857"/>
    <lineage>
        <taxon>Eukaryota</taxon>
        <taxon>Viridiplantae</taxon>
        <taxon>Streptophyta</taxon>
        <taxon>Embryophyta</taxon>
        <taxon>Tracheophyta</taxon>
        <taxon>Spermatophyta</taxon>
        <taxon>Magnoliopsida</taxon>
        <taxon>eudicotyledons</taxon>
        <taxon>Gunneridae</taxon>
        <taxon>Pentapetalae</taxon>
        <taxon>rosids</taxon>
        <taxon>fabids</taxon>
        <taxon>Fagales</taxon>
        <taxon>Betulaceae</taxon>
        <taxon>Carpinus</taxon>
    </lineage>
</organism>
<dbReference type="OrthoDB" id="76516at2759"/>
<evidence type="ECO:0000256" key="11">
    <source>
        <dbReference type="SAM" id="MobiDB-lite"/>
    </source>
</evidence>
<dbReference type="GO" id="GO:0010008">
    <property type="term" value="C:endosome membrane"/>
    <property type="evidence" value="ECO:0007669"/>
    <property type="project" value="UniProtKB-SubCell"/>
</dbReference>
<protein>
    <recommendedName>
        <fullName evidence="12">PX domain-containing protein</fullName>
    </recommendedName>
</protein>
<dbReference type="InterPro" id="IPR036871">
    <property type="entry name" value="PX_dom_sf"/>
</dbReference>
<evidence type="ECO:0000256" key="4">
    <source>
        <dbReference type="ARBA" id="ARBA00022490"/>
    </source>
</evidence>
<dbReference type="Pfam" id="PF00787">
    <property type="entry name" value="PX"/>
    <property type="match status" value="1"/>
</dbReference>
<evidence type="ECO:0000313" key="14">
    <source>
        <dbReference type="Proteomes" id="UP000327013"/>
    </source>
</evidence>
<keyword evidence="6" id="KW-0653">Protein transport</keyword>
<keyword evidence="8" id="KW-0472">Membrane</keyword>
<evidence type="ECO:0000256" key="9">
    <source>
        <dbReference type="ARBA" id="ARBA00055681"/>
    </source>
</evidence>
<reference evidence="13 14" key="1">
    <citation type="submission" date="2019-06" db="EMBL/GenBank/DDBJ databases">
        <title>A chromosomal-level reference genome of Carpinus fangiana (Coryloideae, Betulaceae).</title>
        <authorList>
            <person name="Yang X."/>
            <person name="Wang Z."/>
            <person name="Zhang L."/>
            <person name="Hao G."/>
            <person name="Liu J."/>
            <person name="Yang Y."/>
        </authorList>
    </citation>
    <scope>NUCLEOTIDE SEQUENCE [LARGE SCALE GENOMIC DNA]</scope>
    <source>
        <strain evidence="13">Cfa_2016G</strain>
        <tissue evidence="13">Leaf</tissue>
    </source>
</reference>
<dbReference type="Proteomes" id="UP000327013">
    <property type="component" value="Chromosome 1"/>
</dbReference>
<gene>
    <name evidence="13" type="ORF">FH972_001951</name>
</gene>
<dbReference type="SMART" id="SM00312">
    <property type="entry name" value="PX"/>
    <property type="match status" value="1"/>
</dbReference>
<name>A0A5N6QDV0_9ROSI</name>
<evidence type="ECO:0000256" key="6">
    <source>
        <dbReference type="ARBA" id="ARBA00022927"/>
    </source>
</evidence>
<dbReference type="GO" id="GO:0035091">
    <property type="term" value="F:phosphatidylinositol binding"/>
    <property type="evidence" value="ECO:0007669"/>
    <property type="project" value="InterPro"/>
</dbReference>
<dbReference type="PROSITE" id="PS50195">
    <property type="entry name" value="PX"/>
    <property type="match status" value="1"/>
</dbReference>
<keyword evidence="3" id="KW-0813">Transport</keyword>
<dbReference type="InterPro" id="IPR001683">
    <property type="entry name" value="PX_dom"/>
</dbReference>
<dbReference type="Gene3D" id="3.30.1520.10">
    <property type="entry name" value="Phox-like domain"/>
    <property type="match status" value="1"/>
</dbReference>
<proteinExistence type="predicted"/>
<dbReference type="GO" id="GO:0005829">
    <property type="term" value="C:cytosol"/>
    <property type="evidence" value="ECO:0007669"/>
    <property type="project" value="UniProtKB-SubCell"/>
</dbReference>
<dbReference type="PANTHER" id="PTHR46856:SF3">
    <property type="entry name" value="PX DOMAIN-CONTAINING PROTEIN EREX"/>
    <property type="match status" value="1"/>
</dbReference>
<dbReference type="FunFam" id="3.30.1520.10:FF:000060">
    <property type="entry name" value="Phox (PX) domain-containing protein"/>
    <property type="match status" value="1"/>
</dbReference>
<dbReference type="InterPro" id="IPR044588">
    <property type="entry name" value="EREX-like"/>
</dbReference>
<feature type="domain" description="PX" evidence="12">
    <location>
        <begin position="103"/>
        <end position="220"/>
    </location>
</feature>
<keyword evidence="7 10" id="KW-0175">Coiled coil</keyword>
<keyword evidence="5" id="KW-0967">Endosome</keyword>
<dbReference type="AlphaFoldDB" id="A0A5N6QDV0"/>
<evidence type="ECO:0000256" key="2">
    <source>
        <dbReference type="ARBA" id="ARBA00004514"/>
    </source>
</evidence>
<evidence type="ECO:0000256" key="7">
    <source>
        <dbReference type="ARBA" id="ARBA00023054"/>
    </source>
</evidence>
<comment type="function">
    <text evidence="9">Acts as an effector of RABF2A and RABF2B. Involved in vacuolar transport of storage proteins. Regulates membrane trafficking to protein storage vacuoles (PSVs). Binds specifically to phosphatidylinositol 3-monophosphate (PtdIns3P).</text>
</comment>
<dbReference type="GO" id="GO:0015031">
    <property type="term" value="P:protein transport"/>
    <property type="evidence" value="ECO:0007669"/>
    <property type="project" value="UniProtKB-KW"/>
</dbReference>
<feature type="region of interest" description="Disordered" evidence="11">
    <location>
        <begin position="26"/>
        <end position="82"/>
    </location>
</feature>
<dbReference type="EMBL" id="CM017321">
    <property type="protein sequence ID" value="KAE7997305.1"/>
    <property type="molecule type" value="Genomic_DNA"/>
</dbReference>
<dbReference type="SUPFAM" id="SSF64268">
    <property type="entry name" value="PX domain"/>
    <property type="match status" value="1"/>
</dbReference>
<evidence type="ECO:0000259" key="12">
    <source>
        <dbReference type="PROSITE" id="PS50195"/>
    </source>
</evidence>
<accession>A0A5N6QDV0</accession>
<comment type="subcellular location">
    <subcellularLocation>
        <location evidence="2">Cytoplasm</location>
        <location evidence="2">Cytosol</location>
    </subcellularLocation>
    <subcellularLocation>
        <location evidence="1">Endosome membrane</location>
        <topology evidence="1">Peripheral membrane protein</topology>
    </subcellularLocation>
</comment>
<dbReference type="PANTHER" id="PTHR46856">
    <property type="entry name" value="PX DOMAIN-CONTAINING PROTEIN EREL1-RELATED"/>
    <property type="match status" value="1"/>
</dbReference>
<feature type="coiled-coil region" evidence="10">
    <location>
        <begin position="449"/>
        <end position="642"/>
    </location>
</feature>
<evidence type="ECO:0000313" key="13">
    <source>
        <dbReference type="EMBL" id="KAE7997305.1"/>
    </source>
</evidence>
<evidence type="ECO:0000256" key="3">
    <source>
        <dbReference type="ARBA" id="ARBA00022448"/>
    </source>
</evidence>
<evidence type="ECO:0000256" key="8">
    <source>
        <dbReference type="ARBA" id="ARBA00023136"/>
    </source>
</evidence>
<keyword evidence="14" id="KW-1185">Reference proteome</keyword>